<evidence type="ECO:0000256" key="4">
    <source>
        <dbReference type="ARBA" id="ARBA00013039"/>
    </source>
</evidence>
<feature type="transmembrane region" description="Helical" evidence="11">
    <location>
        <begin position="538"/>
        <end position="557"/>
    </location>
</feature>
<keyword evidence="9 11" id="KW-1133">Transmembrane helix</keyword>
<dbReference type="EMBL" id="FN649750">
    <property type="protein sequence ID" value="CBN79420.1"/>
    <property type="molecule type" value="Genomic_DNA"/>
</dbReference>
<keyword evidence="7 11" id="KW-0378">Hydrolase</keyword>
<evidence type="ECO:0000256" key="5">
    <source>
        <dbReference type="ARBA" id="ARBA00022670"/>
    </source>
</evidence>
<dbReference type="InterPro" id="IPR035952">
    <property type="entry name" value="Rhomboid-like_sf"/>
</dbReference>
<keyword evidence="15" id="KW-1185">Reference proteome</keyword>
<feature type="domain" description="Peptidase S54 rhomboid" evidence="13">
    <location>
        <begin position="473"/>
        <end position="609"/>
    </location>
</feature>
<feature type="region of interest" description="Disordered" evidence="12">
    <location>
        <begin position="1"/>
        <end position="31"/>
    </location>
</feature>
<protein>
    <recommendedName>
        <fullName evidence="4">rhomboid protease</fullName>
        <ecNumber evidence="4">3.4.21.105</ecNumber>
    </recommendedName>
</protein>
<evidence type="ECO:0000256" key="7">
    <source>
        <dbReference type="ARBA" id="ARBA00022801"/>
    </source>
</evidence>
<organism evidence="14 15">
    <name type="scientific">Ectocarpus siliculosus</name>
    <name type="common">Brown alga</name>
    <name type="synonym">Conferva siliculosa</name>
    <dbReference type="NCBI Taxonomy" id="2880"/>
    <lineage>
        <taxon>Eukaryota</taxon>
        <taxon>Sar</taxon>
        <taxon>Stramenopiles</taxon>
        <taxon>Ochrophyta</taxon>
        <taxon>PX clade</taxon>
        <taxon>Phaeophyceae</taxon>
        <taxon>Ectocarpales</taxon>
        <taxon>Ectocarpaceae</taxon>
        <taxon>Ectocarpus</taxon>
    </lineage>
</organism>
<reference evidence="14 15" key="1">
    <citation type="journal article" date="2010" name="Nature">
        <title>The Ectocarpus genome and the independent evolution of multicellularity in brown algae.</title>
        <authorList>
            <person name="Cock J.M."/>
            <person name="Sterck L."/>
            <person name="Rouze P."/>
            <person name="Scornet D."/>
            <person name="Allen A.E."/>
            <person name="Amoutzias G."/>
            <person name="Anthouard V."/>
            <person name="Artiguenave F."/>
            <person name="Aury J.M."/>
            <person name="Badger J.H."/>
            <person name="Beszteri B."/>
            <person name="Billiau K."/>
            <person name="Bonnet E."/>
            <person name="Bothwell J.H."/>
            <person name="Bowler C."/>
            <person name="Boyen C."/>
            <person name="Brownlee C."/>
            <person name="Carrano C.J."/>
            <person name="Charrier B."/>
            <person name="Cho G.Y."/>
            <person name="Coelho S.M."/>
            <person name="Collen J."/>
            <person name="Corre E."/>
            <person name="Da Silva C."/>
            <person name="Delage L."/>
            <person name="Delaroque N."/>
            <person name="Dittami S.M."/>
            <person name="Doulbeau S."/>
            <person name="Elias M."/>
            <person name="Farnham G."/>
            <person name="Gachon C.M."/>
            <person name="Gschloessl B."/>
            <person name="Heesch S."/>
            <person name="Jabbari K."/>
            <person name="Jubin C."/>
            <person name="Kawai H."/>
            <person name="Kimura K."/>
            <person name="Kloareg B."/>
            <person name="Kupper F.C."/>
            <person name="Lang D."/>
            <person name="Le Bail A."/>
            <person name="Leblanc C."/>
            <person name="Lerouge P."/>
            <person name="Lohr M."/>
            <person name="Lopez P.J."/>
            <person name="Martens C."/>
            <person name="Maumus F."/>
            <person name="Michel G."/>
            <person name="Miranda-Saavedra D."/>
            <person name="Morales J."/>
            <person name="Moreau H."/>
            <person name="Motomura T."/>
            <person name="Nagasato C."/>
            <person name="Napoli C.A."/>
            <person name="Nelson D.R."/>
            <person name="Nyvall-Collen P."/>
            <person name="Peters A.F."/>
            <person name="Pommier C."/>
            <person name="Potin P."/>
            <person name="Poulain J."/>
            <person name="Quesneville H."/>
            <person name="Read B."/>
            <person name="Rensing S.A."/>
            <person name="Ritter A."/>
            <person name="Rousvoal S."/>
            <person name="Samanta M."/>
            <person name="Samson G."/>
            <person name="Schroeder D.C."/>
            <person name="Segurens B."/>
            <person name="Strittmatter M."/>
            <person name="Tonon T."/>
            <person name="Tregear J.W."/>
            <person name="Valentin K."/>
            <person name="von Dassow P."/>
            <person name="Yamagishi T."/>
            <person name="Van de Peer Y."/>
            <person name="Wincker P."/>
        </authorList>
    </citation>
    <scope>NUCLEOTIDE SEQUENCE [LARGE SCALE GENOMIC DNA]</scope>
    <source>
        <strain evidence="15">Ec32 / CCAP1310/4</strain>
    </source>
</reference>
<feature type="compositionally biased region" description="Basic and acidic residues" evidence="12">
    <location>
        <begin position="280"/>
        <end position="296"/>
    </location>
</feature>
<accession>D8LIB7</accession>
<dbReference type="GO" id="GO:0004252">
    <property type="term" value="F:serine-type endopeptidase activity"/>
    <property type="evidence" value="ECO:0007669"/>
    <property type="project" value="InterPro"/>
</dbReference>
<evidence type="ECO:0000256" key="9">
    <source>
        <dbReference type="ARBA" id="ARBA00022989"/>
    </source>
</evidence>
<evidence type="ECO:0000256" key="6">
    <source>
        <dbReference type="ARBA" id="ARBA00022692"/>
    </source>
</evidence>
<evidence type="ECO:0000259" key="13">
    <source>
        <dbReference type="Pfam" id="PF01694"/>
    </source>
</evidence>
<feature type="compositionally biased region" description="Basic and acidic residues" evidence="12">
    <location>
        <begin position="388"/>
        <end position="401"/>
    </location>
</feature>
<dbReference type="EMBL" id="FN648388">
    <property type="protein sequence ID" value="CBN79420.1"/>
    <property type="molecule type" value="Genomic_DNA"/>
</dbReference>
<name>D8LIB7_ECTSI</name>
<dbReference type="SUPFAM" id="SSF144091">
    <property type="entry name" value="Rhomboid-like"/>
    <property type="match status" value="1"/>
</dbReference>
<gene>
    <name evidence="14" type="ORF">Esi_0210_0024</name>
</gene>
<evidence type="ECO:0000256" key="11">
    <source>
        <dbReference type="RuleBase" id="RU362115"/>
    </source>
</evidence>
<dbReference type="InterPro" id="IPR022764">
    <property type="entry name" value="Peptidase_S54_rhomboid_dom"/>
</dbReference>
<dbReference type="InParanoid" id="D8LIB7"/>
<feature type="transmembrane region" description="Helical" evidence="11">
    <location>
        <begin position="511"/>
        <end position="532"/>
    </location>
</feature>
<feature type="compositionally biased region" description="Polar residues" evidence="12">
    <location>
        <begin position="138"/>
        <end position="151"/>
    </location>
</feature>
<feature type="transmembrane region" description="Helical" evidence="11">
    <location>
        <begin position="630"/>
        <end position="650"/>
    </location>
</feature>
<dbReference type="STRING" id="2880.D8LIB7"/>
<comment type="similarity">
    <text evidence="3 11">Belongs to the peptidase S54 family.</text>
</comment>
<evidence type="ECO:0000256" key="12">
    <source>
        <dbReference type="SAM" id="MobiDB-lite"/>
    </source>
</evidence>
<feature type="region of interest" description="Disordered" evidence="12">
    <location>
        <begin position="387"/>
        <end position="406"/>
    </location>
</feature>
<evidence type="ECO:0000256" key="1">
    <source>
        <dbReference type="ARBA" id="ARBA00000156"/>
    </source>
</evidence>
<dbReference type="OrthoDB" id="418595at2759"/>
<evidence type="ECO:0000313" key="14">
    <source>
        <dbReference type="EMBL" id="CBN79420.1"/>
    </source>
</evidence>
<keyword evidence="6 11" id="KW-0812">Transmembrane</keyword>
<dbReference type="GO" id="GO:0006508">
    <property type="term" value="P:proteolysis"/>
    <property type="evidence" value="ECO:0007669"/>
    <property type="project" value="UniProtKB-KW"/>
</dbReference>
<dbReference type="PANTHER" id="PTHR22936">
    <property type="entry name" value="RHOMBOID-RELATED"/>
    <property type="match status" value="1"/>
</dbReference>
<evidence type="ECO:0000256" key="8">
    <source>
        <dbReference type="ARBA" id="ARBA00022825"/>
    </source>
</evidence>
<feature type="transmembrane region" description="Helical" evidence="11">
    <location>
        <begin position="478"/>
        <end position="499"/>
    </location>
</feature>
<evidence type="ECO:0000256" key="2">
    <source>
        <dbReference type="ARBA" id="ARBA00004141"/>
    </source>
</evidence>
<feature type="compositionally biased region" description="Low complexity" evidence="12">
    <location>
        <begin position="308"/>
        <end position="334"/>
    </location>
</feature>
<comment type="function">
    <text evidence="11">Serine protease involved in intramembrane proteolysis.</text>
</comment>
<evidence type="ECO:0000256" key="10">
    <source>
        <dbReference type="ARBA" id="ARBA00023136"/>
    </source>
</evidence>
<dbReference type="Proteomes" id="UP000002630">
    <property type="component" value="Linkage Group LG25"/>
</dbReference>
<feature type="region of interest" description="Disordered" evidence="12">
    <location>
        <begin position="66"/>
        <end position="361"/>
    </location>
</feature>
<dbReference type="InterPro" id="IPR002610">
    <property type="entry name" value="Peptidase_S54_rhomboid-like"/>
</dbReference>
<feature type="compositionally biased region" description="Basic and acidic residues" evidence="12">
    <location>
        <begin position="1"/>
        <end position="10"/>
    </location>
</feature>
<keyword evidence="10 11" id="KW-0472">Membrane</keyword>
<comment type="subcellular location">
    <subcellularLocation>
        <location evidence="2 11">Membrane</location>
        <topology evidence="2 11">Multi-pass membrane protein</topology>
    </subcellularLocation>
</comment>
<feature type="transmembrane region" description="Helical" evidence="11">
    <location>
        <begin position="417"/>
        <end position="435"/>
    </location>
</feature>
<feature type="transmembrane region" description="Helical" evidence="11">
    <location>
        <begin position="591"/>
        <end position="610"/>
    </location>
</feature>
<keyword evidence="8 11" id="KW-0720">Serine protease</keyword>
<feature type="compositionally biased region" description="Basic and acidic residues" evidence="12">
    <location>
        <begin position="188"/>
        <end position="206"/>
    </location>
</feature>
<comment type="catalytic activity">
    <reaction evidence="1 11">
        <text>Cleaves type-1 transmembrane domains using a catalytic dyad composed of serine and histidine that are contributed by different transmembrane domains.</text>
        <dbReference type="EC" id="3.4.21.105"/>
    </reaction>
</comment>
<dbReference type="AlphaFoldDB" id="D8LIB7"/>
<evidence type="ECO:0000313" key="15">
    <source>
        <dbReference type="Proteomes" id="UP000002630"/>
    </source>
</evidence>
<keyword evidence="5 11" id="KW-0645">Protease</keyword>
<sequence length="766" mass="82864">MASFRDRRPSESPVPRRRPRSPAEEVALEEGMDFGSEAASRFEPVGRNTSYVPVAYPVAEVAPAAGGGTAAHRVDDGFSGEGSDGEPEMSEFAESQFMKSEFNDSHLGTEYSTYGTEYSGEEGDAGGGGSRFVGTTEWARQQRSQNSSQFTADRDGGASAGPWSGPGRETSGWDKDGGGRQHRGRGKYAGEDGRMHDLPPMPDKKQMPSNHSVLSHDLSGFSDFDPTPKSTHRQRDASESVGSGGSGGAAGDIRAPHPAPSDRINWNRGLTGAAAAAADADARNLARKQQREREAAAADLAQKRAARKAALSAAAGGAAAAAATVAGGSDASGSGRKKKPWPPSAHSGPPDPRKGQANGAAVRDMGDMKEEGSGSGMSAFRASTLEAQRTHGDPFDDRPRNENGTTGEYAVPTYRSLIFTPLMFLICLILLFWEFGLNGWEAESLEENPSYGPSVETLIEAGAKRTDLIVDNGDWWRLISPMFLHAGVVHFLFNMLGFLQVGAMVERVFGWWRVASIYLVSGVFGTIVSAIFVPTQVMVGASGAIFGVFGALWADLWQNWSVNQDRCRMFTVLFILTAVNIILGLMPFLDNFAHCGGMLMGLFMGLGLLVQKREDDRGDRLNKKCYQISLQLVAAVAVPTLMILGLSLLYGRSDPAEWCGWCENISCVEFPPGDSPVVGLRRVQHGRIRRRKNSRTARSRYRVRTEHPNRATNAQTNRTNCWWHVASASACSLQHAYVTVTRCVRGRARLLLLLGTVETKLFTTFV</sequence>
<dbReference type="PANTHER" id="PTHR22936:SF69">
    <property type="entry name" value="RHOMBOID-LIKE PROTEIN"/>
    <property type="match status" value="1"/>
</dbReference>
<dbReference type="EC" id="3.4.21.105" evidence="4"/>
<proteinExistence type="inferred from homology"/>
<dbReference type="GO" id="GO:0016020">
    <property type="term" value="C:membrane"/>
    <property type="evidence" value="ECO:0007669"/>
    <property type="project" value="UniProtKB-SubCell"/>
</dbReference>
<dbReference type="eggNOG" id="KOG2289">
    <property type="taxonomic scope" value="Eukaryota"/>
</dbReference>
<dbReference type="Gene3D" id="1.20.1540.10">
    <property type="entry name" value="Rhomboid-like"/>
    <property type="match status" value="1"/>
</dbReference>
<evidence type="ECO:0000256" key="3">
    <source>
        <dbReference type="ARBA" id="ARBA00009045"/>
    </source>
</evidence>
<feature type="transmembrane region" description="Helical" evidence="11">
    <location>
        <begin position="569"/>
        <end position="585"/>
    </location>
</feature>
<dbReference type="Pfam" id="PF01694">
    <property type="entry name" value="Rhomboid"/>
    <property type="match status" value="1"/>
</dbReference>